<comment type="caution">
    <text evidence="9">The sequence shown here is derived from an EMBL/GenBank/DDBJ whole genome shotgun (WGS) entry which is preliminary data.</text>
</comment>
<dbReference type="PANTHER" id="PTHR30012">
    <property type="entry name" value="GENERAL SECRETION PATHWAY PROTEIN"/>
    <property type="match status" value="1"/>
</dbReference>
<feature type="domain" description="Type II secretion system protein GspF" evidence="8">
    <location>
        <begin position="194"/>
        <end position="310"/>
    </location>
</feature>
<sequence>MSVPDSRRPVADEHRVGALHGLARLLQAGIDPHKALSMTAVDAPPAAARRVHRASRAVAAGQHLALALAVAGLLSPAERYRVDAMAALGQPGLGLKEVADTLDDRVQRLRSLRARLLFPALVLLVAAVALPLPALVTGVTSAVAYGLRVCAVLLGLVIVLYRLGDVLRLGVAADAGVRRLLGAPPAPVFRERFFGALGTLLAAGVEPQMAIRMSADGVPEGFRRRLHQAAADCGRGTSVLDALNGAGCLIESEDRALLGTGEQAGALPDMLMHRAANLRERRQDREQLLSDWMPRIVYGLVICLLLIGLFSGGGLRGLSTLAG</sequence>
<feature type="transmembrane region" description="Helical" evidence="7">
    <location>
        <begin position="142"/>
        <end position="161"/>
    </location>
</feature>
<evidence type="ECO:0000256" key="2">
    <source>
        <dbReference type="ARBA" id="ARBA00005745"/>
    </source>
</evidence>
<keyword evidence="3" id="KW-1003">Cell membrane</keyword>
<evidence type="ECO:0000256" key="4">
    <source>
        <dbReference type="ARBA" id="ARBA00022692"/>
    </source>
</evidence>
<dbReference type="Pfam" id="PF00482">
    <property type="entry name" value="T2SSF"/>
    <property type="match status" value="2"/>
</dbReference>
<keyword evidence="6 7" id="KW-0472">Membrane</keyword>
<dbReference type="EMBL" id="JALJXV010000005">
    <property type="protein sequence ID" value="MCP1675291.1"/>
    <property type="molecule type" value="Genomic_DNA"/>
</dbReference>
<evidence type="ECO:0000256" key="3">
    <source>
        <dbReference type="ARBA" id="ARBA00022475"/>
    </source>
</evidence>
<evidence type="ECO:0000256" key="1">
    <source>
        <dbReference type="ARBA" id="ARBA00004651"/>
    </source>
</evidence>
<keyword evidence="10" id="KW-1185">Reference proteome</keyword>
<gene>
    <name evidence="9" type="ORF">J2T57_002439</name>
</gene>
<name>A0AAE3KC35_9GAMM</name>
<comment type="similarity">
    <text evidence="2">Belongs to the GSP F family.</text>
</comment>
<evidence type="ECO:0000313" key="10">
    <source>
        <dbReference type="Proteomes" id="UP001205843"/>
    </source>
</evidence>
<evidence type="ECO:0000256" key="6">
    <source>
        <dbReference type="ARBA" id="ARBA00023136"/>
    </source>
</evidence>
<dbReference type="GO" id="GO:0005886">
    <property type="term" value="C:plasma membrane"/>
    <property type="evidence" value="ECO:0007669"/>
    <property type="project" value="UniProtKB-SubCell"/>
</dbReference>
<accession>A0AAE3KC35</accession>
<dbReference type="PANTHER" id="PTHR30012:SF0">
    <property type="entry name" value="TYPE II SECRETION SYSTEM PROTEIN F-RELATED"/>
    <property type="match status" value="1"/>
</dbReference>
<protein>
    <submittedName>
        <fullName evidence="9">Type II secretory pathway component PulF</fullName>
    </submittedName>
</protein>
<reference evidence="9" key="1">
    <citation type="submission" date="2022-03" db="EMBL/GenBank/DDBJ databases">
        <title>Genomic Encyclopedia of Type Strains, Phase III (KMG-III): the genomes of soil and plant-associated and newly described type strains.</title>
        <authorList>
            <person name="Whitman W."/>
        </authorList>
    </citation>
    <scope>NUCLEOTIDE SEQUENCE</scope>
    <source>
        <strain evidence="9">ANL 6-2</strain>
    </source>
</reference>
<dbReference type="AlphaFoldDB" id="A0AAE3KC35"/>
<dbReference type="InterPro" id="IPR003004">
    <property type="entry name" value="GspF/PilC"/>
</dbReference>
<keyword evidence="5 7" id="KW-1133">Transmembrane helix</keyword>
<evidence type="ECO:0000313" key="9">
    <source>
        <dbReference type="EMBL" id="MCP1675291.1"/>
    </source>
</evidence>
<evidence type="ECO:0000256" key="7">
    <source>
        <dbReference type="SAM" id="Phobius"/>
    </source>
</evidence>
<dbReference type="InterPro" id="IPR018076">
    <property type="entry name" value="T2SS_GspF_dom"/>
</dbReference>
<evidence type="ECO:0000256" key="5">
    <source>
        <dbReference type="ARBA" id="ARBA00022989"/>
    </source>
</evidence>
<feature type="domain" description="Type II secretion system protein GspF" evidence="8">
    <location>
        <begin position="22"/>
        <end position="132"/>
    </location>
</feature>
<feature type="transmembrane region" description="Helical" evidence="7">
    <location>
        <begin position="116"/>
        <end position="136"/>
    </location>
</feature>
<dbReference type="RefSeq" id="WP_253478514.1">
    <property type="nucleotide sequence ID" value="NZ_JALJXV010000005.1"/>
</dbReference>
<dbReference type="Gene3D" id="1.20.81.30">
    <property type="entry name" value="Type II secretion system (T2SS), domain F"/>
    <property type="match status" value="2"/>
</dbReference>
<proteinExistence type="inferred from homology"/>
<dbReference type="Proteomes" id="UP001205843">
    <property type="component" value="Unassembled WGS sequence"/>
</dbReference>
<feature type="transmembrane region" description="Helical" evidence="7">
    <location>
        <begin position="296"/>
        <end position="315"/>
    </location>
</feature>
<dbReference type="InterPro" id="IPR042094">
    <property type="entry name" value="T2SS_GspF_sf"/>
</dbReference>
<keyword evidence="4 7" id="KW-0812">Transmembrane</keyword>
<organism evidence="9 10">
    <name type="scientific">Natronocella acetinitrilica</name>
    <dbReference type="NCBI Taxonomy" id="414046"/>
    <lineage>
        <taxon>Bacteria</taxon>
        <taxon>Pseudomonadati</taxon>
        <taxon>Pseudomonadota</taxon>
        <taxon>Gammaproteobacteria</taxon>
        <taxon>Chromatiales</taxon>
        <taxon>Ectothiorhodospiraceae</taxon>
        <taxon>Natronocella</taxon>
    </lineage>
</organism>
<comment type="subcellular location">
    <subcellularLocation>
        <location evidence="1">Cell membrane</location>
        <topology evidence="1">Multi-pass membrane protein</topology>
    </subcellularLocation>
</comment>
<evidence type="ECO:0000259" key="8">
    <source>
        <dbReference type="Pfam" id="PF00482"/>
    </source>
</evidence>